<dbReference type="PROSITE" id="PS50157">
    <property type="entry name" value="ZINC_FINGER_C2H2_2"/>
    <property type="match status" value="2"/>
</dbReference>
<evidence type="ECO:0000256" key="6">
    <source>
        <dbReference type="ARBA" id="ARBA00023015"/>
    </source>
</evidence>
<evidence type="ECO:0000256" key="10">
    <source>
        <dbReference type="SAM" id="MobiDB-lite"/>
    </source>
</evidence>
<dbReference type="InterPro" id="IPR051007">
    <property type="entry name" value="creA/MIG_C2H2-ZnF"/>
</dbReference>
<organism evidence="12 13">
    <name type="scientific">Basidiobolus ranarum</name>
    <dbReference type="NCBI Taxonomy" id="34480"/>
    <lineage>
        <taxon>Eukaryota</taxon>
        <taxon>Fungi</taxon>
        <taxon>Fungi incertae sedis</taxon>
        <taxon>Zoopagomycota</taxon>
        <taxon>Entomophthoromycotina</taxon>
        <taxon>Basidiobolomycetes</taxon>
        <taxon>Basidiobolales</taxon>
        <taxon>Basidiobolaceae</taxon>
        <taxon>Basidiobolus</taxon>
    </lineage>
</organism>
<sequence>MTLVTRRHSPDSEKSSSRQTSPRSDRKFSCSICHKNFGRLDNLKRHYRTHTGERPFYCTYQNCHKSFARSDQLARHFTIHGNVTQSQGDESLNGISFYFENIFLHSKDEPQSKDDIGVASGSANSPSVNSPQTLPATEEVSFDFDPFNQHTSPHSSTTVHSSDTEGSSQMDLTFLLN</sequence>
<comment type="caution">
    <text evidence="12">The sequence shown here is derived from an EMBL/GenBank/DDBJ whole genome shotgun (WGS) entry which is preliminary data.</text>
</comment>
<dbReference type="EMBL" id="JASJQH010000073">
    <property type="protein sequence ID" value="KAK9767515.1"/>
    <property type="molecule type" value="Genomic_DNA"/>
</dbReference>
<keyword evidence="5" id="KW-0862">Zinc</keyword>
<evidence type="ECO:0000256" key="8">
    <source>
        <dbReference type="ARBA" id="ARBA00023242"/>
    </source>
</evidence>
<feature type="compositionally biased region" description="Polar residues" evidence="10">
    <location>
        <begin position="121"/>
        <end position="135"/>
    </location>
</feature>
<dbReference type="Gene3D" id="3.30.160.60">
    <property type="entry name" value="Classic Zinc Finger"/>
    <property type="match status" value="2"/>
</dbReference>
<evidence type="ECO:0000256" key="3">
    <source>
        <dbReference type="ARBA" id="ARBA00022737"/>
    </source>
</evidence>
<evidence type="ECO:0000256" key="2">
    <source>
        <dbReference type="ARBA" id="ARBA00022723"/>
    </source>
</evidence>
<dbReference type="SUPFAM" id="SSF57667">
    <property type="entry name" value="beta-beta-alpha zinc fingers"/>
    <property type="match status" value="1"/>
</dbReference>
<dbReference type="SMART" id="SM00355">
    <property type="entry name" value="ZnF_C2H2"/>
    <property type="match status" value="2"/>
</dbReference>
<comment type="subcellular location">
    <subcellularLocation>
        <location evidence="1">Nucleus</location>
    </subcellularLocation>
</comment>
<protein>
    <recommendedName>
        <fullName evidence="11">C2H2-type domain-containing protein</fullName>
    </recommendedName>
</protein>
<evidence type="ECO:0000313" key="12">
    <source>
        <dbReference type="EMBL" id="KAK9767515.1"/>
    </source>
</evidence>
<evidence type="ECO:0000256" key="9">
    <source>
        <dbReference type="PROSITE-ProRule" id="PRU00042"/>
    </source>
</evidence>
<keyword evidence="8" id="KW-0539">Nucleus</keyword>
<dbReference type="PROSITE" id="PS00028">
    <property type="entry name" value="ZINC_FINGER_C2H2_1"/>
    <property type="match status" value="2"/>
</dbReference>
<accession>A0ABR2X184</accession>
<feature type="compositionally biased region" description="Low complexity" evidence="10">
    <location>
        <begin position="150"/>
        <end position="161"/>
    </location>
</feature>
<keyword evidence="4 9" id="KW-0863">Zinc-finger</keyword>
<evidence type="ECO:0000256" key="4">
    <source>
        <dbReference type="ARBA" id="ARBA00022771"/>
    </source>
</evidence>
<keyword evidence="13" id="KW-1185">Reference proteome</keyword>
<reference evidence="12 13" key="1">
    <citation type="submission" date="2023-04" db="EMBL/GenBank/DDBJ databases">
        <title>Genome of Basidiobolus ranarum AG-B5.</title>
        <authorList>
            <person name="Stajich J.E."/>
            <person name="Carter-House D."/>
            <person name="Gryganskyi A."/>
        </authorList>
    </citation>
    <scope>NUCLEOTIDE SEQUENCE [LARGE SCALE GENOMIC DNA]</scope>
    <source>
        <strain evidence="12 13">AG-B5</strain>
    </source>
</reference>
<dbReference type="Proteomes" id="UP001479436">
    <property type="component" value="Unassembled WGS sequence"/>
</dbReference>
<feature type="domain" description="C2H2-type" evidence="11">
    <location>
        <begin position="56"/>
        <end position="80"/>
    </location>
</feature>
<feature type="compositionally biased region" description="Polar residues" evidence="10">
    <location>
        <begin position="164"/>
        <end position="177"/>
    </location>
</feature>
<gene>
    <name evidence="12" type="ORF">K7432_002657</name>
</gene>
<evidence type="ECO:0000313" key="13">
    <source>
        <dbReference type="Proteomes" id="UP001479436"/>
    </source>
</evidence>
<evidence type="ECO:0000256" key="7">
    <source>
        <dbReference type="ARBA" id="ARBA00023163"/>
    </source>
</evidence>
<feature type="region of interest" description="Disordered" evidence="10">
    <location>
        <begin position="110"/>
        <end position="177"/>
    </location>
</feature>
<keyword evidence="7" id="KW-0804">Transcription</keyword>
<keyword evidence="2" id="KW-0479">Metal-binding</keyword>
<evidence type="ECO:0000256" key="1">
    <source>
        <dbReference type="ARBA" id="ARBA00004123"/>
    </source>
</evidence>
<keyword evidence="3" id="KW-0677">Repeat</keyword>
<dbReference type="PANTHER" id="PTHR47428">
    <property type="entry name" value="REGULATORY PROTEIN MIG1-RELATED"/>
    <property type="match status" value="1"/>
</dbReference>
<feature type="domain" description="C2H2-type" evidence="11">
    <location>
        <begin position="28"/>
        <end position="55"/>
    </location>
</feature>
<dbReference type="PANTHER" id="PTHR47428:SF1">
    <property type="entry name" value="REGULATORY PROTEIN MIG1-RELATED"/>
    <property type="match status" value="1"/>
</dbReference>
<keyword evidence="6" id="KW-0805">Transcription regulation</keyword>
<feature type="region of interest" description="Disordered" evidence="10">
    <location>
        <begin position="1"/>
        <end position="27"/>
    </location>
</feature>
<proteinExistence type="predicted"/>
<dbReference type="InterPro" id="IPR013087">
    <property type="entry name" value="Znf_C2H2_type"/>
</dbReference>
<dbReference type="InterPro" id="IPR036236">
    <property type="entry name" value="Znf_C2H2_sf"/>
</dbReference>
<name>A0ABR2X184_9FUNG</name>
<dbReference type="Pfam" id="PF00096">
    <property type="entry name" value="zf-C2H2"/>
    <property type="match status" value="2"/>
</dbReference>
<evidence type="ECO:0000259" key="11">
    <source>
        <dbReference type="PROSITE" id="PS50157"/>
    </source>
</evidence>
<evidence type="ECO:0000256" key="5">
    <source>
        <dbReference type="ARBA" id="ARBA00022833"/>
    </source>
</evidence>